<accession>A0A4R1NAC8</accession>
<gene>
    <name evidence="2" type="ORF">EZJ58_1744</name>
</gene>
<dbReference type="Proteomes" id="UP000294555">
    <property type="component" value="Unassembled WGS sequence"/>
</dbReference>
<evidence type="ECO:0000313" key="2">
    <source>
        <dbReference type="EMBL" id="TCL03667.1"/>
    </source>
</evidence>
<organism evidence="2 3">
    <name type="scientific">Sodalis ligni</name>
    <dbReference type="NCBI Taxonomy" id="2697027"/>
    <lineage>
        <taxon>Bacteria</taxon>
        <taxon>Pseudomonadati</taxon>
        <taxon>Pseudomonadota</taxon>
        <taxon>Gammaproteobacteria</taxon>
        <taxon>Enterobacterales</taxon>
        <taxon>Bruguierivoracaceae</taxon>
        <taxon>Sodalis</taxon>
    </lineage>
</organism>
<name>A0A4R1NAC8_9GAMM</name>
<evidence type="ECO:0000313" key="3">
    <source>
        <dbReference type="Proteomes" id="UP000294555"/>
    </source>
</evidence>
<proteinExistence type="predicted"/>
<protein>
    <submittedName>
        <fullName evidence="2">Uncharacterized protein</fullName>
    </submittedName>
</protein>
<keyword evidence="1" id="KW-1133">Transmembrane helix</keyword>
<feature type="transmembrane region" description="Helical" evidence="1">
    <location>
        <begin position="21"/>
        <end position="45"/>
    </location>
</feature>
<evidence type="ECO:0000256" key="1">
    <source>
        <dbReference type="SAM" id="Phobius"/>
    </source>
</evidence>
<comment type="caution">
    <text evidence="2">The sequence shown here is derived from an EMBL/GenBank/DDBJ whole genome shotgun (WGS) entry which is preliminary data.</text>
</comment>
<keyword evidence="3" id="KW-1185">Reference proteome</keyword>
<dbReference type="AlphaFoldDB" id="A0A4R1NAC8"/>
<sequence length="46" mass="5258">MIKSRQSRREKDYRETLNDAQFAIAVLAIASGTLISFIILATLWFV</sequence>
<reference evidence="2 3" key="1">
    <citation type="submission" date="2019-02" db="EMBL/GenBank/DDBJ databases">
        <title>Investigation of anaerobic lignin degradation for improved lignocellulosic biofuels.</title>
        <authorList>
            <person name="Deangelis K."/>
        </authorList>
    </citation>
    <scope>NUCLEOTIDE SEQUENCE [LARGE SCALE GENOMIC DNA]</scope>
    <source>
        <strain evidence="2 3">159R</strain>
    </source>
</reference>
<keyword evidence="1" id="KW-0812">Transmembrane</keyword>
<dbReference type="EMBL" id="SJOI01000001">
    <property type="protein sequence ID" value="TCL03667.1"/>
    <property type="molecule type" value="Genomic_DNA"/>
</dbReference>
<keyword evidence="1" id="KW-0472">Membrane</keyword>